<dbReference type="GO" id="GO:0000160">
    <property type="term" value="P:phosphorelay signal transduction system"/>
    <property type="evidence" value="ECO:0007669"/>
    <property type="project" value="InterPro"/>
</dbReference>
<name>A0A1G9Q0V2_9BACT</name>
<dbReference type="RefSeq" id="WP_093202144.1">
    <property type="nucleotide sequence ID" value="NZ_FNGS01000004.1"/>
</dbReference>
<dbReference type="PANTHER" id="PTHR44520">
    <property type="entry name" value="RESPONSE REGULATOR RCP1-RELATED"/>
    <property type="match status" value="1"/>
</dbReference>
<evidence type="ECO:0000256" key="1">
    <source>
        <dbReference type="PROSITE-ProRule" id="PRU00169"/>
    </source>
</evidence>
<dbReference type="Proteomes" id="UP000198901">
    <property type="component" value="Unassembled WGS sequence"/>
</dbReference>
<organism evidence="3 4">
    <name type="scientific">Siphonobacter aquaeclarae</name>
    <dbReference type="NCBI Taxonomy" id="563176"/>
    <lineage>
        <taxon>Bacteria</taxon>
        <taxon>Pseudomonadati</taxon>
        <taxon>Bacteroidota</taxon>
        <taxon>Cytophagia</taxon>
        <taxon>Cytophagales</taxon>
        <taxon>Cytophagaceae</taxon>
        <taxon>Siphonobacter</taxon>
    </lineage>
</organism>
<sequence length="132" mass="14707">MKQIVYVVDDDEDDRFFAQEGLNEHADCEVFFFANGEELLAGLEIAPELPTLVLLDLNMPRMNGFEALTALKRHPEWKSIPVIILTTSSRPADREEALSLGAAAFLTKPADFVHLVELLAAVSPCWDHSPDQ</sequence>
<dbReference type="OrthoDB" id="957707at2"/>
<dbReference type="AlphaFoldDB" id="A0A1G9Q0V2"/>
<dbReference type="Gene3D" id="3.40.50.2300">
    <property type="match status" value="1"/>
</dbReference>
<dbReference type="STRING" id="563176.SAMN04488090_2387"/>
<dbReference type="CDD" id="cd17557">
    <property type="entry name" value="REC_Rcp-like"/>
    <property type="match status" value="1"/>
</dbReference>
<dbReference type="InterPro" id="IPR001789">
    <property type="entry name" value="Sig_transdc_resp-reg_receiver"/>
</dbReference>
<dbReference type="SUPFAM" id="SSF52172">
    <property type="entry name" value="CheY-like"/>
    <property type="match status" value="1"/>
</dbReference>
<reference evidence="3 4" key="1">
    <citation type="submission" date="2016-10" db="EMBL/GenBank/DDBJ databases">
        <authorList>
            <person name="de Groot N.N."/>
        </authorList>
    </citation>
    <scope>NUCLEOTIDE SEQUENCE [LARGE SCALE GENOMIC DNA]</scope>
    <source>
        <strain evidence="3 4">DSM 21668</strain>
    </source>
</reference>
<proteinExistence type="predicted"/>
<evidence type="ECO:0000313" key="4">
    <source>
        <dbReference type="Proteomes" id="UP000198901"/>
    </source>
</evidence>
<dbReference type="InterPro" id="IPR052893">
    <property type="entry name" value="TCS_response_regulator"/>
</dbReference>
<keyword evidence="4" id="KW-1185">Reference proteome</keyword>
<keyword evidence="1" id="KW-0597">Phosphoprotein</keyword>
<accession>A0A1G9Q0V2</accession>
<gene>
    <name evidence="3" type="ORF">SAMN04488090_2387</name>
</gene>
<evidence type="ECO:0000259" key="2">
    <source>
        <dbReference type="PROSITE" id="PS50110"/>
    </source>
</evidence>
<evidence type="ECO:0000313" key="3">
    <source>
        <dbReference type="EMBL" id="SDM03945.1"/>
    </source>
</evidence>
<dbReference type="EMBL" id="FNGS01000004">
    <property type="protein sequence ID" value="SDM03945.1"/>
    <property type="molecule type" value="Genomic_DNA"/>
</dbReference>
<dbReference type="Pfam" id="PF00072">
    <property type="entry name" value="Response_reg"/>
    <property type="match status" value="1"/>
</dbReference>
<dbReference type="PANTHER" id="PTHR44520:SF2">
    <property type="entry name" value="RESPONSE REGULATOR RCP1"/>
    <property type="match status" value="1"/>
</dbReference>
<feature type="domain" description="Response regulatory" evidence="2">
    <location>
        <begin position="4"/>
        <end position="123"/>
    </location>
</feature>
<dbReference type="InterPro" id="IPR011006">
    <property type="entry name" value="CheY-like_superfamily"/>
</dbReference>
<dbReference type="PROSITE" id="PS50110">
    <property type="entry name" value="RESPONSE_REGULATORY"/>
    <property type="match status" value="1"/>
</dbReference>
<feature type="modified residue" description="4-aspartylphosphate" evidence="1">
    <location>
        <position position="56"/>
    </location>
</feature>
<dbReference type="SMART" id="SM00448">
    <property type="entry name" value="REC"/>
    <property type="match status" value="1"/>
</dbReference>
<protein>
    <submittedName>
        <fullName evidence="3">Response regulator receiver domain-containing protein</fullName>
    </submittedName>
</protein>